<evidence type="ECO:0000313" key="9">
    <source>
        <dbReference type="Proteomes" id="UP000694393"/>
    </source>
</evidence>
<dbReference type="PANTHER" id="PTHR24100:SF130">
    <property type="entry name" value="BUTYROPHILIN-LIKE PROTEIN 9"/>
    <property type="match status" value="1"/>
</dbReference>
<evidence type="ECO:0000256" key="3">
    <source>
        <dbReference type="ARBA" id="ARBA00022989"/>
    </source>
</evidence>
<dbReference type="Proteomes" id="UP000694393">
    <property type="component" value="Unplaced"/>
</dbReference>
<dbReference type="InterPro" id="IPR013106">
    <property type="entry name" value="Ig_V-set"/>
</dbReference>
<dbReference type="GO" id="GO:0050852">
    <property type="term" value="P:T cell receptor signaling pathway"/>
    <property type="evidence" value="ECO:0007669"/>
    <property type="project" value="TreeGrafter"/>
</dbReference>
<dbReference type="InterPro" id="IPR050504">
    <property type="entry name" value="IgSF_BTN/MOG"/>
</dbReference>
<protein>
    <recommendedName>
        <fullName evidence="7">Ig-like domain-containing protein</fullName>
    </recommendedName>
</protein>
<keyword evidence="5" id="KW-0393">Immunoglobulin domain</keyword>
<evidence type="ECO:0000313" key="8">
    <source>
        <dbReference type="Ensembl" id="ENSPCEP00000004156.1"/>
    </source>
</evidence>
<dbReference type="SMART" id="SM00406">
    <property type="entry name" value="IGv"/>
    <property type="match status" value="2"/>
</dbReference>
<dbReference type="FunFam" id="2.60.40.10:FF:000088">
    <property type="entry name" value="Butyrophilin subfamily 1 member A1"/>
    <property type="match status" value="1"/>
</dbReference>
<keyword evidence="3 6" id="KW-1133">Transmembrane helix</keyword>
<feature type="domain" description="Ig-like" evidence="7">
    <location>
        <begin position="15"/>
        <end position="138"/>
    </location>
</feature>
<dbReference type="InterPro" id="IPR003598">
    <property type="entry name" value="Ig_sub2"/>
</dbReference>
<dbReference type="InterPro" id="IPR013783">
    <property type="entry name" value="Ig-like_fold"/>
</dbReference>
<sequence>MSLVSRSIAILLSPPMFYIIGKWFWGDSDFAVTAHVDPEIALLGQVVMLYCQLLGQVPTNVQVHWYKWESQNKTLYFYNSTENSSGLGRSGDWHNSDSPKGQYRNRIAMVKLFPVLVEDRGQYVCAVTGDGVYKEAITKVIVAGFGSAPRLTIEHQQNNSSTLRCTSREWYPQPEVRWTDSSGQNITALAETRIQNDMKELYEIYSTLRIADIASNTISCIIINPLLKRHREKNIAISGFFHVEAKHPRITAVTGENVILPCQLVTNYVPPSMELQWRKVGPGKEKTIYIYHYDESSSWVNFYLHGDKCPMSYLSPNEANNKEWLRKDYEKKAEVFKGKEFRRGNISLKLNNIQVEDEGKYVCSATANWLHREIIIEVLVIEQLKGEIAGTRNELAWLLICLLLFIAVIFMWKTSVQGQMGRKEVFPEAEQLQRVIGETRRELGK</sequence>
<feature type="domain" description="Ig-like" evidence="7">
    <location>
        <begin position="225"/>
        <end position="366"/>
    </location>
</feature>
<reference evidence="8" key="1">
    <citation type="submission" date="2025-08" db="UniProtKB">
        <authorList>
            <consortium name="Ensembl"/>
        </authorList>
    </citation>
    <scope>IDENTIFICATION</scope>
</reference>
<dbReference type="SMART" id="SM00408">
    <property type="entry name" value="IGc2"/>
    <property type="match status" value="2"/>
</dbReference>
<feature type="transmembrane region" description="Helical" evidence="6">
    <location>
        <begin position="395"/>
        <end position="412"/>
    </location>
</feature>
<reference evidence="8" key="2">
    <citation type="submission" date="2025-09" db="UniProtKB">
        <authorList>
            <consortium name="Ensembl"/>
        </authorList>
    </citation>
    <scope>IDENTIFICATION</scope>
</reference>
<evidence type="ECO:0000256" key="4">
    <source>
        <dbReference type="ARBA" id="ARBA00023136"/>
    </source>
</evidence>
<dbReference type="InterPro" id="IPR036179">
    <property type="entry name" value="Ig-like_dom_sf"/>
</dbReference>
<feature type="domain" description="Ig-like" evidence="7">
    <location>
        <begin position="149"/>
        <end position="224"/>
    </location>
</feature>
<name>A0A8C8RDV4_9SAUR</name>
<dbReference type="AlphaFoldDB" id="A0A8C8RDV4"/>
<comment type="subcellular location">
    <subcellularLocation>
        <location evidence="1">Membrane</location>
    </subcellularLocation>
</comment>
<dbReference type="InterPro" id="IPR053896">
    <property type="entry name" value="BTN3A2-like_Ig-C"/>
</dbReference>
<proteinExistence type="predicted"/>
<dbReference type="GO" id="GO:0005102">
    <property type="term" value="F:signaling receptor binding"/>
    <property type="evidence" value="ECO:0007669"/>
    <property type="project" value="TreeGrafter"/>
</dbReference>
<dbReference type="Gene3D" id="2.60.40.10">
    <property type="entry name" value="Immunoglobulins"/>
    <property type="match status" value="3"/>
</dbReference>
<dbReference type="InterPro" id="IPR003599">
    <property type="entry name" value="Ig_sub"/>
</dbReference>
<evidence type="ECO:0000256" key="5">
    <source>
        <dbReference type="ARBA" id="ARBA00023319"/>
    </source>
</evidence>
<evidence type="ECO:0000256" key="1">
    <source>
        <dbReference type="ARBA" id="ARBA00004370"/>
    </source>
</evidence>
<dbReference type="GO" id="GO:0001817">
    <property type="term" value="P:regulation of cytokine production"/>
    <property type="evidence" value="ECO:0007669"/>
    <property type="project" value="TreeGrafter"/>
</dbReference>
<keyword evidence="2 6" id="KW-0812">Transmembrane</keyword>
<organism evidence="8 9">
    <name type="scientific">Pelusios castaneus</name>
    <name type="common">West African mud turtle</name>
    <dbReference type="NCBI Taxonomy" id="367368"/>
    <lineage>
        <taxon>Eukaryota</taxon>
        <taxon>Metazoa</taxon>
        <taxon>Chordata</taxon>
        <taxon>Craniata</taxon>
        <taxon>Vertebrata</taxon>
        <taxon>Euteleostomi</taxon>
        <taxon>Archelosauria</taxon>
        <taxon>Testudinata</taxon>
        <taxon>Testudines</taxon>
        <taxon>Pleurodira</taxon>
        <taxon>Pelomedusidae</taxon>
        <taxon>Pelusios</taxon>
    </lineage>
</organism>
<dbReference type="PROSITE" id="PS50835">
    <property type="entry name" value="IG_LIKE"/>
    <property type="match status" value="3"/>
</dbReference>
<dbReference type="SUPFAM" id="SSF48726">
    <property type="entry name" value="Immunoglobulin"/>
    <property type="match status" value="3"/>
</dbReference>
<keyword evidence="9" id="KW-1185">Reference proteome</keyword>
<dbReference type="Ensembl" id="ENSPCET00000004287.1">
    <property type="protein sequence ID" value="ENSPCEP00000004156.1"/>
    <property type="gene ID" value="ENSPCEG00000003327.1"/>
</dbReference>
<dbReference type="SMART" id="SM00409">
    <property type="entry name" value="IG"/>
    <property type="match status" value="2"/>
</dbReference>
<dbReference type="GO" id="GO:0009897">
    <property type="term" value="C:external side of plasma membrane"/>
    <property type="evidence" value="ECO:0007669"/>
    <property type="project" value="TreeGrafter"/>
</dbReference>
<keyword evidence="4 6" id="KW-0472">Membrane</keyword>
<evidence type="ECO:0000259" key="7">
    <source>
        <dbReference type="PROSITE" id="PS50835"/>
    </source>
</evidence>
<dbReference type="Pfam" id="PF07686">
    <property type="entry name" value="V-set"/>
    <property type="match status" value="1"/>
</dbReference>
<dbReference type="InterPro" id="IPR007110">
    <property type="entry name" value="Ig-like_dom"/>
</dbReference>
<evidence type="ECO:0000256" key="6">
    <source>
        <dbReference type="SAM" id="Phobius"/>
    </source>
</evidence>
<accession>A0A8C8RDV4</accession>
<dbReference type="Pfam" id="PF22705">
    <property type="entry name" value="C2-set_3"/>
    <property type="match status" value="1"/>
</dbReference>
<evidence type="ECO:0000256" key="2">
    <source>
        <dbReference type="ARBA" id="ARBA00022692"/>
    </source>
</evidence>
<dbReference type="PANTHER" id="PTHR24100">
    <property type="entry name" value="BUTYROPHILIN"/>
    <property type="match status" value="1"/>
</dbReference>